<proteinExistence type="predicted"/>
<dbReference type="Proteomes" id="UP000012173">
    <property type="component" value="Segment"/>
</dbReference>
<dbReference type="InterPro" id="IPR008969">
    <property type="entry name" value="CarboxyPept-like_regulatory"/>
</dbReference>
<evidence type="ECO:0000313" key="3">
    <source>
        <dbReference type="Proteomes" id="UP000012173"/>
    </source>
</evidence>
<organism evidence="2 3">
    <name type="scientific">Haloarcula hispanica virus PH1</name>
    <dbReference type="NCBI Taxonomy" id="1282967"/>
    <lineage>
        <taxon>Viruses</taxon>
        <taxon>Singelaviria</taxon>
        <taxon>Helvetiavirae</taxon>
        <taxon>Dividoviricota</taxon>
        <taxon>Laserviricetes</taxon>
        <taxon>Halopanivirales</taxon>
        <taxon>Sphaerolipoviridae</taxon>
        <taxon>Alphasphaerolipovirus</taxon>
        <taxon>Alphasphaerolipovirus pinkense</taxon>
    </lineage>
</organism>
<accession>M4JFE5</accession>
<gene>
    <name evidence="2" type="ORF">HhPH1_gp29</name>
</gene>
<evidence type="ECO:0000313" key="2">
    <source>
        <dbReference type="EMBL" id="AGC65554.1"/>
    </source>
</evidence>
<protein>
    <submittedName>
        <fullName evidence="2">Capsid protein VP6</fullName>
    </submittedName>
</protein>
<reference evidence="2 3" key="1">
    <citation type="journal article" date="2013" name="Archaea">
        <title>PH1: An Archaeovirus of Haloarcula hispanica Related to SH1 and HHIV-2.</title>
        <authorList>
            <person name="Porter K."/>
            <person name="Tang S.-L."/>
            <person name="Chen C.-P."/>
            <person name="Chiang P.-W."/>
            <person name="Hong M.-J."/>
            <person name="Dyall-Smith M.L."/>
        </authorList>
    </citation>
    <scope>NUCLEOTIDE SEQUENCE [LARGE SCALE GENOMIC DNA]</scope>
    <source>
        <strain evidence="2">1</strain>
    </source>
</reference>
<dbReference type="SUPFAM" id="SSF49464">
    <property type="entry name" value="Carboxypeptidase regulatory domain-like"/>
    <property type="match status" value="1"/>
</dbReference>
<dbReference type="EMBL" id="KC252997">
    <property type="protein sequence ID" value="AGC65554.1"/>
    <property type="molecule type" value="Genomic_DNA"/>
</dbReference>
<feature type="region of interest" description="Disordered" evidence="1">
    <location>
        <begin position="50"/>
        <end position="76"/>
    </location>
</feature>
<dbReference type="GeneID" id="15152032"/>
<sequence>MVAYTGVDSSGANSMGAFSDYASVWSPSNAVGVLVSVADAADGVFTAHKRLGSSSDPPTIVPHSEPPTASSTDFTDAATSFPDGPFGHPLNASAQTTDYQSEYVGHGVGSMETYIYSWAYIPLKFFHEVTGRVYDTEGEPIKNAQFIATPDNLGTVGSVDEDGYYSIYLLRVPYQTFLLGVPAKGGYDLVWYRTEDGQRIGGDQDDIDLVFVPESIPTPLDTSVDLRFQ</sequence>
<keyword evidence="3" id="KW-1185">Reference proteome</keyword>
<dbReference type="OrthoDB" id="30701at10239"/>
<dbReference type="KEGG" id="vg:15152032"/>
<evidence type="ECO:0000256" key="1">
    <source>
        <dbReference type="SAM" id="MobiDB-lite"/>
    </source>
</evidence>
<name>M4JFE5_9VIRU</name>
<dbReference type="RefSeq" id="YP_007761618.1">
    <property type="nucleotide sequence ID" value="NC_020998.1"/>
</dbReference>